<reference evidence="1" key="1">
    <citation type="journal article" date="2014" name="Appl. Environ. Microbiol.">
        <title>Comparative genomic and morphological analysis of Listeria phages isolated from farm environments.</title>
        <authorList>
            <person name="Denes T."/>
            <person name="Vongkamjan K."/>
            <person name="Ackermann H.W."/>
            <person name="Moreno Switt A.I."/>
            <person name="Wiedmann M."/>
            <person name="den Bakker H.C."/>
        </authorList>
    </citation>
    <scope>NUCLEOTIDE SEQUENCE</scope>
</reference>
<dbReference type="SUPFAM" id="SSF56281">
    <property type="entry name" value="Metallo-hydrolase/oxidoreductase"/>
    <property type="match status" value="1"/>
</dbReference>
<dbReference type="Gene3D" id="3.60.15.10">
    <property type="entry name" value="Ribonuclease Z/Hydroxyacylglutathione hydrolase-like"/>
    <property type="match status" value="1"/>
</dbReference>
<dbReference type="EMBL" id="KJ094028">
    <property type="protein sequence ID" value="AHL18995.1"/>
    <property type="molecule type" value="Genomic_DNA"/>
</dbReference>
<organism evidence="1">
    <name type="scientific">Listeria phage LP-083-1</name>
    <dbReference type="NCBI Taxonomy" id="1458854"/>
    <lineage>
        <taxon>Viruses</taxon>
        <taxon>Duplodnaviria</taxon>
        <taxon>Heunggongvirae</taxon>
        <taxon>Uroviricota</taxon>
        <taxon>Caudoviricetes</taxon>
    </lineage>
</organism>
<protein>
    <submittedName>
        <fullName evidence="1">Beta-lactamase-like domain-containing protein</fullName>
    </submittedName>
</protein>
<evidence type="ECO:0000313" key="1">
    <source>
        <dbReference type="EMBL" id="AHL18995.1"/>
    </source>
</evidence>
<gene>
    <name evidence="1" type="ORF">LP083-1_030</name>
</gene>
<accession>A0A059T875</accession>
<sequence length="190" mass="22216">MIDCGIPFAKMKEDLYECDYLFLTHRHTDHFKPSTYKMIRKFFPNIIVCGGPDMFRLANMDSDKDIVTVAGDFINLEHFTNVTVFDAVHDVPTQGFVFHFDDGTYNIIYCTDTSTLENAPDMKYNEFFIEANYDKKKLDAIANSKHGIKYDFVGGASRHLSKQDSKKFYYLHRENKDCPYHPLHQSSRFY</sequence>
<proteinExistence type="predicted"/>
<dbReference type="InterPro" id="IPR036866">
    <property type="entry name" value="RibonucZ/Hydroxyglut_hydro"/>
</dbReference>
<name>A0A059T875_9CAUD</name>